<keyword evidence="6" id="KW-0493">Microtubule</keyword>
<dbReference type="FunFam" id="1.10.8.710:FF:000005">
    <property type="entry name" value="Cytoplasmic dynein heavy chain 1"/>
    <property type="match status" value="1"/>
</dbReference>
<dbReference type="InterPro" id="IPR004273">
    <property type="entry name" value="Dynein_heavy_D6_P-loop"/>
</dbReference>
<dbReference type="GO" id="GO:0005938">
    <property type="term" value="C:cell cortex"/>
    <property type="evidence" value="ECO:0007669"/>
    <property type="project" value="UniProtKB-ARBA"/>
</dbReference>
<dbReference type="InterPro" id="IPR013594">
    <property type="entry name" value="Dynein_heavy_tail"/>
</dbReference>
<evidence type="ECO:0000256" key="13">
    <source>
        <dbReference type="ARBA" id="ARBA00023212"/>
    </source>
</evidence>
<dbReference type="InterPro" id="IPR013602">
    <property type="entry name" value="Dynein_heavy_linker"/>
</dbReference>
<feature type="domain" description="GED" evidence="17">
    <location>
        <begin position="5243"/>
        <end position="5334"/>
    </location>
</feature>
<dbReference type="EMBL" id="CAJVCH010571199">
    <property type="protein sequence ID" value="CAG7836903.1"/>
    <property type="molecule type" value="Genomic_DNA"/>
</dbReference>
<keyword evidence="13" id="KW-0206">Cytoskeleton</keyword>
<dbReference type="InterPro" id="IPR001401">
    <property type="entry name" value="Dynamin_GTPase"/>
</dbReference>
<keyword evidence="7" id="KW-0677">Repeat</keyword>
<dbReference type="GO" id="GO:0003924">
    <property type="term" value="F:GTPase activity"/>
    <property type="evidence" value="ECO:0007669"/>
    <property type="project" value="InterPro"/>
</dbReference>
<dbReference type="GO" id="GO:0005524">
    <property type="term" value="F:ATP binding"/>
    <property type="evidence" value="ECO:0007669"/>
    <property type="project" value="UniProtKB-KW"/>
</dbReference>
<evidence type="ECO:0000256" key="12">
    <source>
        <dbReference type="ARBA" id="ARBA00023175"/>
    </source>
</evidence>
<gene>
    <name evidence="19" type="ORF">AFUS01_LOCUS46094</name>
</gene>
<feature type="coiled-coil region" evidence="15">
    <location>
        <begin position="3174"/>
        <end position="3215"/>
    </location>
</feature>
<dbReference type="GO" id="GO:0048469">
    <property type="term" value="P:cell maturation"/>
    <property type="evidence" value="ECO:0007669"/>
    <property type="project" value="UniProtKB-ARBA"/>
</dbReference>
<dbReference type="OrthoDB" id="14187at2759"/>
<evidence type="ECO:0000256" key="10">
    <source>
        <dbReference type="ARBA" id="ARBA00023017"/>
    </source>
</evidence>
<dbReference type="FunFam" id="1.10.8.720:FF:000003">
    <property type="entry name" value="Cytoplasmic dynein heavy chain 2"/>
    <property type="match status" value="1"/>
</dbReference>
<dbReference type="GO" id="GO:0051959">
    <property type="term" value="F:dynein light intermediate chain binding"/>
    <property type="evidence" value="ECO:0007669"/>
    <property type="project" value="InterPro"/>
</dbReference>
<dbReference type="FunFam" id="3.40.50.300:FF:000517">
    <property type="entry name" value="Cytoplasmic dynein heavy chain 1"/>
    <property type="match status" value="1"/>
</dbReference>
<dbReference type="GO" id="GO:0000776">
    <property type="term" value="C:kinetochore"/>
    <property type="evidence" value="ECO:0007669"/>
    <property type="project" value="UniProtKB-ARBA"/>
</dbReference>
<dbReference type="PROSITE" id="PS51388">
    <property type="entry name" value="GED"/>
    <property type="match status" value="1"/>
</dbReference>
<dbReference type="Pfam" id="PF08385">
    <property type="entry name" value="DHC_N1"/>
    <property type="match status" value="1"/>
</dbReference>
<dbReference type="GO" id="GO:1904115">
    <property type="term" value="C:axon cytoplasm"/>
    <property type="evidence" value="ECO:0007669"/>
    <property type="project" value="GOC"/>
</dbReference>
<dbReference type="Pfam" id="PF00350">
    <property type="entry name" value="Dynamin_N"/>
    <property type="match status" value="1"/>
</dbReference>
<dbReference type="Pfam" id="PF22597">
    <property type="entry name" value="DYN_lid"/>
    <property type="match status" value="1"/>
</dbReference>
<evidence type="ECO:0000256" key="8">
    <source>
        <dbReference type="ARBA" id="ARBA00022741"/>
    </source>
</evidence>
<dbReference type="GO" id="GO:0005874">
    <property type="term" value="C:microtubule"/>
    <property type="evidence" value="ECO:0007669"/>
    <property type="project" value="UniProtKB-KW"/>
</dbReference>
<dbReference type="InterPro" id="IPR020850">
    <property type="entry name" value="GED_dom"/>
</dbReference>
<evidence type="ECO:0000256" key="2">
    <source>
        <dbReference type="ARBA" id="ARBA00008887"/>
    </source>
</evidence>
<dbReference type="GO" id="GO:0005525">
    <property type="term" value="F:GTP binding"/>
    <property type="evidence" value="ECO:0007669"/>
    <property type="project" value="InterPro"/>
</dbReference>
<dbReference type="InterPro" id="IPR019762">
    <property type="entry name" value="Dynamin_GTPase_CS"/>
</dbReference>
<evidence type="ECO:0000256" key="3">
    <source>
        <dbReference type="ARBA" id="ARBA00011655"/>
    </source>
</evidence>
<dbReference type="InterPro" id="IPR041658">
    <property type="entry name" value="AAA_lid_11"/>
</dbReference>
<dbReference type="SMART" id="SM00053">
    <property type="entry name" value="DYNc"/>
    <property type="match status" value="1"/>
</dbReference>
<keyword evidence="11 15" id="KW-0175">Coiled coil</keyword>
<dbReference type="InterPro" id="IPR041228">
    <property type="entry name" value="Dynein_C"/>
</dbReference>
<evidence type="ECO:0000256" key="9">
    <source>
        <dbReference type="ARBA" id="ARBA00022840"/>
    </source>
</evidence>
<dbReference type="FunFam" id="1.20.58.1120:FF:000003">
    <property type="entry name" value="Cytoplasmic dynein heavy chain 1"/>
    <property type="match status" value="1"/>
</dbReference>
<keyword evidence="9" id="KW-0067">ATP-binding</keyword>
<name>A0A8J2LRU6_9HEXA</name>
<dbReference type="Pfam" id="PF12780">
    <property type="entry name" value="AAA_8"/>
    <property type="match status" value="1"/>
</dbReference>
<feature type="coiled-coil region" evidence="15">
    <location>
        <begin position="3385"/>
        <end position="3419"/>
    </location>
</feature>
<keyword evidence="5" id="KW-0963">Cytoplasm</keyword>
<dbReference type="InterPro" id="IPR045063">
    <property type="entry name" value="Dynamin_N"/>
</dbReference>
<dbReference type="GO" id="GO:0051235">
    <property type="term" value="P:maintenance of location"/>
    <property type="evidence" value="ECO:0007669"/>
    <property type="project" value="UniProtKB-ARBA"/>
</dbReference>
<dbReference type="InterPro" id="IPR030381">
    <property type="entry name" value="G_DYNAMIN_dom"/>
</dbReference>
<dbReference type="FunFam" id="3.10.490.20:FF:000004">
    <property type="entry name" value="Cytoplasmic dynein heavy chain 2"/>
    <property type="match status" value="1"/>
</dbReference>
<evidence type="ECO:0000313" key="20">
    <source>
        <dbReference type="Proteomes" id="UP000708208"/>
    </source>
</evidence>
<dbReference type="GO" id="GO:0005858">
    <property type="term" value="C:axonemal dynein complex"/>
    <property type="evidence" value="ECO:0007669"/>
    <property type="project" value="TreeGrafter"/>
</dbReference>
<dbReference type="GO" id="GO:0008569">
    <property type="term" value="F:minus-end-directed microtubule motor activity"/>
    <property type="evidence" value="ECO:0007669"/>
    <property type="project" value="InterPro"/>
</dbReference>
<dbReference type="InterPro" id="IPR035706">
    <property type="entry name" value="AAA_9"/>
</dbReference>
<dbReference type="InterPro" id="IPR000375">
    <property type="entry name" value="Dynamin_stalk"/>
</dbReference>
<keyword evidence="12" id="KW-0505">Motor protein</keyword>
<feature type="compositionally biased region" description="Low complexity" evidence="16">
    <location>
        <begin position="7"/>
        <end position="21"/>
    </location>
</feature>
<dbReference type="Pfam" id="PF18198">
    <property type="entry name" value="AAA_lid_11"/>
    <property type="match status" value="1"/>
</dbReference>
<organism evidence="19 20">
    <name type="scientific">Allacma fusca</name>
    <dbReference type="NCBI Taxonomy" id="39272"/>
    <lineage>
        <taxon>Eukaryota</taxon>
        <taxon>Metazoa</taxon>
        <taxon>Ecdysozoa</taxon>
        <taxon>Arthropoda</taxon>
        <taxon>Hexapoda</taxon>
        <taxon>Collembola</taxon>
        <taxon>Symphypleona</taxon>
        <taxon>Sminthuridae</taxon>
        <taxon>Allacma</taxon>
    </lineage>
</organism>
<dbReference type="Pfam" id="PF01031">
    <property type="entry name" value="Dynamin_M"/>
    <property type="match status" value="1"/>
</dbReference>
<evidence type="ECO:0000259" key="17">
    <source>
        <dbReference type="PROSITE" id="PS51388"/>
    </source>
</evidence>
<dbReference type="GO" id="GO:0008090">
    <property type="term" value="P:retrograde axonal transport"/>
    <property type="evidence" value="ECO:0007669"/>
    <property type="project" value="UniProtKB-ARBA"/>
</dbReference>
<evidence type="ECO:0000256" key="5">
    <source>
        <dbReference type="ARBA" id="ARBA00022490"/>
    </source>
</evidence>
<evidence type="ECO:0000313" key="19">
    <source>
        <dbReference type="EMBL" id="CAG7836903.1"/>
    </source>
</evidence>
<dbReference type="Pfam" id="PF17852">
    <property type="entry name" value="Dynein_AAA_lid"/>
    <property type="match status" value="1"/>
</dbReference>
<dbReference type="FunFam" id="1.20.920.30:FF:000001">
    <property type="entry name" value="Cytoplasmic dynein heavy chain 1"/>
    <property type="match status" value="1"/>
</dbReference>
<dbReference type="Pfam" id="PF08393">
    <property type="entry name" value="DHC_N2"/>
    <property type="match status" value="1"/>
</dbReference>
<dbReference type="PANTHER" id="PTHR46532">
    <property type="entry name" value="MALE FERTILITY FACTOR KL5"/>
    <property type="match status" value="1"/>
</dbReference>
<feature type="region of interest" description="Disordered" evidence="16">
    <location>
        <begin position="1"/>
        <end position="21"/>
    </location>
</feature>
<dbReference type="InterPro" id="IPR035699">
    <property type="entry name" value="AAA_6"/>
</dbReference>
<feature type="coiled-coil region" evidence="15">
    <location>
        <begin position="5295"/>
        <end position="5329"/>
    </location>
</feature>
<dbReference type="InterPro" id="IPR024317">
    <property type="entry name" value="Dynein_heavy_chain_D4_dom"/>
</dbReference>
<dbReference type="FunFam" id="3.40.50.300:FF:000373">
    <property type="entry name" value="Cytoplasmic dynein heavy chain 2"/>
    <property type="match status" value="1"/>
</dbReference>
<dbReference type="InterPro" id="IPR003593">
    <property type="entry name" value="AAA+_ATPase"/>
</dbReference>
<evidence type="ECO:0000256" key="14">
    <source>
        <dbReference type="ARBA" id="ARBA00033439"/>
    </source>
</evidence>
<dbReference type="CDD" id="cd08771">
    <property type="entry name" value="DLP_1"/>
    <property type="match status" value="1"/>
</dbReference>
<dbReference type="Pfam" id="PF02212">
    <property type="entry name" value="GED"/>
    <property type="match status" value="1"/>
</dbReference>
<dbReference type="GO" id="GO:0072384">
    <property type="term" value="P:organelle transport along microtubule"/>
    <property type="evidence" value="ECO:0007669"/>
    <property type="project" value="UniProtKB-ARBA"/>
</dbReference>
<dbReference type="GO" id="GO:0051642">
    <property type="term" value="P:centrosome localization"/>
    <property type="evidence" value="ECO:0007669"/>
    <property type="project" value="UniProtKB-ARBA"/>
</dbReference>
<dbReference type="Pfam" id="PF03028">
    <property type="entry name" value="Dynein_heavy"/>
    <property type="match status" value="1"/>
</dbReference>
<dbReference type="GO" id="GO:0045505">
    <property type="term" value="F:dynein intermediate chain binding"/>
    <property type="evidence" value="ECO:0007669"/>
    <property type="project" value="InterPro"/>
</dbReference>
<dbReference type="InterPro" id="IPR026983">
    <property type="entry name" value="DHC"/>
</dbReference>
<dbReference type="FunFam" id="1.10.287.2620:FF:000001">
    <property type="entry name" value="Cytoplasmic dynein heavy chain 1"/>
    <property type="match status" value="1"/>
</dbReference>
<evidence type="ECO:0000256" key="16">
    <source>
        <dbReference type="SAM" id="MobiDB-lite"/>
    </source>
</evidence>
<keyword evidence="8" id="KW-0547">Nucleotide-binding</keyword>
<dbReference type="FunFam" id="3.40.50.300:FF:000071">
    <property type="entry name" value="Cytoplasmic dynein heavy chain 1"/>
    <property type="match status" value="1"/>
</dbReference>
<evidence type="ECO:0000256" key="1">
    <source>
        <dbReference type="ARBA" id="ARBA00004245"/>
    </source>
</evidence>
<evidence type="ECO:0000256" key="4">
    <source>
        <dbReference type="ARBA" id="ARBA00022197"/>
    </source>
</evidence>
<protein>
    <recommendedName>
        <fullName evidence="4">Dynein heavy chain, cytoplasmic</fullName>
    </recommendedName>
    <alternativeName>
        <fullName evidence="14">Dynein heavy chain, cytosolic</fullName>
    </alternativeName>
</protein>
<dbReference type="FunFam" id="3.20.180.20:FF:000002">
    <property type="entry name" value="Cytoplasmic dynein heavy chain 1"/>
    <property type="match status" value="1"/>
</dbReference>
<dbReference type="FunFam" id="3.40.50.300:FF:000122">
    <property type="entry name" value="Cytoplasmic dynein 1 heavy chain"/>
    <property type="match status" value="1"/>
</dbReference>
<dbReference type="SMART" id="SM00382">
    <property type="entry name" value="AAA"/>
    <property type="match status" value="4"/>
</dbReference>
<evidence type="ECO:0000256" key="15">
    <source>
        <dbReference type="SAM" id="Coils"/>
    </source>
</evidence>
<dbReference type="InterPro" id="IPR054354">
    <property type="entry name" value="DYNC2H1-like_lid"/>
</dbReference>
<dbReference type="SMART" id="SM00302">
    <property type="entry name" value="GED"/>
    <property type="match status" value="1"/>
</dbReference>
<dbReference type="InterPro" id="IPR041466">
    <property type="entry name" value="Dynein_AAA5_ext"/>
</dbReference>
<dbReference type="GO" id="GO:0051293">
    <property type="term" value="P:establishment of spindle localization"/>
    <property type="evidence" value="ECO:0007669"/>
    <property type="project" value="UniProtKB-ARBA"/>
</dbReference>
<dbReference type="FunFam" id="1.20.140.100:FF:000002">
    <property type="entry name" value="Cytoplasmic dynein heavy chain 1"/>
    <property type="match status" value="1"/>
</dbReference>
<dbReference type="FunFam" id="1.10.8.1220:FF:000002">
    <property type="entry name" value="cytoplasmic dynein 1 heavy chain 1-like"/>
    <property type="match status" value="1"/>
</dbReference>
<evidence type="ECO:0000256" key="7">
    <source>
        <dbReference type="ARBA" id="ARBA00022737"/>
    </source>
</evidence>
<sequence>MNDPEGSLDSTTGPPSLPTPTLADTGHVIGYLKKVCSCILEEDEQTQQQAVAGLGAAFNDSLDLIRKFIADPQVKSLFVQKISNKDEDREDEFSVSIEVCFTSVRAAGVILNKRGVYIESDKPLGSQVRLVILNDGSPYETLHAYISSAVAPYFKSYLHETGRSADTGSDKLAPSVEKKMAELEMGLLHLQQNIDIPEISLTIHQAVAQTVAICAQENRRPRVADFGDRVDDSSFLNNLQQGVNRWVKEIQKVTKLDRDPSSGTTLQEVSFWLNLERALLKLQEKRESLEVELTLEVLRHGKRFHATVSFDTDTGLKQALATVNDYSPLMKDFPIHDLLAATDLEKTRFALQAIFVHLRKIRNTKYPIQRALRLVEAISRDLSAQLLKILGTRRLMVVPFEEFERVMQSCFEIFNTWDEEFEKLQALLRDIMKKKRDEMKMIWRVSPAHKKLQSRMEHIRKFRRQHEQLRSVIERVLRPDQQTMVDGNANEEVSNAYALVEEVEVLEISKEGQEAWDAAVRRYNERVDTVEARITAALREQLATAKSANEMFRIFARFNALFVRPQIRGAIREYQTQLIQRVKDDIETLHEKFKTQYSLSKAYRMSEFRDIPPVSGSIIWAKQIDRQLTTYLRRVEAILGSGWENHVDGQRLKSDGDSFRIKLNVQPIFEEWVGKVQQKDATVSGRIFDIEQARSRSGTGKQLMKLKVNFLPEIITLSKEVRHLKNLGFRVPLAIMNKAHQANQMYPFAISLMESVRTYERSWEKLVSRSNSSNLKIEDKANVTLLVAGIRQEVHQLISEGMGLVWESYKLDPYVKKLSEAVFQFAEKVDEVLSVEMQVSVDIKSLETCAYSAKTFGDILAKIQKAVDDLSLKQYANLSKWVQHIDSEVEKRLALRLEAGIASWTACLEGRLDNEDDTGEDTEAQKLTHKLGGDPELGVLKLEMRMTQQTLWAYPAVEDVRQQLFQKLFAWQAIANSHPRIQSSRYQVGLEKGQASTYKDLLAKLPGGTPTLERAYKAVEAKMSEVTNYVNEWMCYQALWDLQPDQLYGKLGEDVTLWLKCLTDIKQTRSTFDTADVKRAFGPVVIEYGKVQSKVSLKYDSWHKDALAKFANLLGTQMTSFHADVARSRTDLEQQSIETSSTSEAVSLITYVQTLKKKMLEWEERVGIFKEGQRILERQRYQLPSSWLHIDSVEGEWSSFSEILKRKDSSIQIQVASLQAKIMSEDKAVEGRTLTFLGEWEKEKPVKADLKPNEALRQLVLFENRYTKLKDERSNVLRAKEALEIQGIGSETADRFTVALEELQDLKGVWTELSRIWEQIDELKEKPWLSVQPRKIRQQIDGLLGQLKELPAKLRQYSSYEHVQKLLLSFAKVNSLIIELKSEALKERHWKSLMKSLRVNWVLSDLTLGQVWDVDLQKNEKILRDVIIVAQGEMALEEFLKQVRESWQTYELELVNYQNKCKLIKGWDDLFNKLREHINSVAAMKLSPYYKVFEEEANAWDDKLNRILALFDVWIDVQRRWVYLEGIFLSSQDIKALLPMETSRFQSISTEFLGLMKRVSKSPKILDILNIQGVQRSLERLADLLGKIQKALGEYLERERSSFPRFYFVGDEDLLEIIGNSKNIARLQKHFKKMFAGVSAVVLSEDQTTISGIASREGEVVQFLNPIVVTDQKVNEWLSAVEREMRLSLATQLAQAVIDVAQFNEKIDQKLFMQWVDKFPAQLINLAAQIWWCDGVENAIGNKSKLEVVVKRVENTLNVLADSVLHEQPALRRKKLEHLINEFVHKRTVTRHLLTSGVNQSKAFEWLRQMRFYFDPNQPDVLKKLSIHMADAKFNYGFEYLGVQEKLVQTPLTDKCYLTMTQALEARLGGSPFGPAGTGKTESVKALGHQLGRFVLVFNCDETFDFQAMGRIFVGLCQVGAWGCFDEFNRLEERMLSAVSQQIQTIQEALKSQKDGHQGGSLIVELVGKNVKVSTEMAIFVTMNPGYAGRSNLPDNLKQLFRSLAMTTPDRQLIAEVMLFSQGFRTAETLAAKVVPFFRLCQQQLSAQSHYDFGLRALKSVLVSAGNVKRDRIQKIKETASQRGEQIEESKIAENLPEQEILIQSICETMVPKLVAEDIPLLFSLLSDVFPGVQYTPAQMDQLKEHIKAICAEEYLVCGENAWMEKVLQLYQIQALSHGVMLVGSSGSGKSTAWKVLLRALDRHEGVEGVSHVIDPKALSKESLYGFMDPNTREWTDGLFTHILRKIIDNVRGERGKRQWIVFDGDVDPEWVENLNSVLDDNKLLTLPNGERLALPPNVRLLFEVQDLKHATMATVSRCGMVWFSHDVLSTEMLFHNFLSRLQNISLDDLEENDHFSIRQTEKPAGDEISAALRLQREISVLLQPYFTPDGLVEKCLEFAATLEHIMDFTRMRALSSLFCMMNEAVRRIHAYNSAHQDFPLDPDSVDRFISKSIVYSMLWSFTGDAKLRVRHELGEHIRSITTIPLPPHNPQSPIVDYEVLINGEWSPWSVKVPRTDVETHKVASPDAVVPTLDTVRHESLLATWLTEHKPLVLCGPPGSGKTMTLLSALRALPDMEVVGLNFSSATTPELLLKTFDHYCEYRKTPNGVVLAPIQLGKWLILFCDEINLPDMDKYGTQRVISFLRQLVEHKFFYRTSDQSLVRLERIQFVGACNPPTDPGRKPLSHRFLRHVPIVYVDYPGETSLKQIYGTFNRAMLKLVPTLVSFAEPLTNAMVDFFLKSQERFTQDMQPHYVYSPREMTRWVRGIYEAIRPLDTLPVEGLVRLWAHEALRLFQDRLVYDDERQWTNENIDHVALTHFPTIDRNAALARPILYSNWLSKDYMPVDREELREYVKARLQIFYQEELDVPLVLFDEVLEHVLRMDRIFRQPQGHLLLIGVAGSGKTTLSRFVAWINGLQVFQIKVHNKYTAAEFDEDLRSVLRRAGCKGEKICFILDESNVLQSSFLERMNTLLANGEVPGLFEGDEYTTLMTQCKEGATREGLMHDSAEELYKWFAGQVMRNLHVVFTMNPNEQGLKDRAATSPALFNRCVLDWFGDWTHNALFQVARELTFKVDLENSAWKMPLEFPLAFEDLNPSTMVHRDAVVNAFVFIHLTLHKANKRLAKRGGRTMAITPRHFLDFINHFVKLHNEKRSDLEEQQLHLNIGLSKIAETVEQVGEMKQSLELKSKELNEKNELANNKLKEMIGRQQEAEKRKVQSQAIQVALVKQTEEITKKQADVQKDLEQVEPAVREAEQAVSSIKKQQLVEVRSMANPPQIVKMALESICLLLGENTTDWKASRAVLNRENFISTIVNFETENISDDVRDKMRNRYLANPDYTYEKVNRASLACGPLVKWATAQINFAEMLKKVEPLRDELRNLQYAAEKNQSEGTQVTDDIEQLEQQIINYKEEYALLIAQAQAIKSDLENVQSKVERSMSLLKSLGMEKDRWEGSSEAFRGQMATIVGDVLLSSGFLAYAGYFDQQYRQNLFNTWCDHLSRAGINYRQDLALCEYLSHPDERLRWKDNSLPHDDLCTENAIMLKRFNRYPLIIDPSGQATEFLMKEYSDRKLTKTSFLDDSFRKNLESALRFGNPLLVQDVESYDPILNPVLNREVRRTGGRVLISLGEQDIDLSPSFVIFLSTRDPTVEFPPDVCSRVTFVNFTVTRASLQSQCLNQVLRAERPDIDQKRSDLLKIQGEFQVRLRHLEKSLLGALNEAKGKILDDDSVITTLENLKLEAAEISRKVEETDKVIREIDIASQQYMPLAQACSSIYFTLENLHQMHFLYQYSLQFFLDMFMSVLAGNSRLNGVKDHTQRLDIITKDLFKVCFDRVSRGMLHIDRLPFEILLARIFSKGIFESVFQRFLRFKEGVVTQAKGSAGQYLTADQVEGMMRLESKVPAFKNLASKVESNDFITWLRQPTPETAVPQLWEEGAGDTHEFTKTVNKLLLIQAFRPDRVCAMGHILADEVLGSDFFSAEDVDLLKVVDHEVTARTPVLLCAAPGFDASGRVDDLATQKSQTLVSIAIGSAEGFTQADLAIATAVKTGRWVLLKNVHLAPQWLLQLEKKMHSLQPHTAFRLFLTMDIHPKIPVNLLRAGRVFVFEPPPGIKANLLRTFNTVPAARMMKAPSERARLYFLVAWFHAVVQERLRYVPLGWAKYYEFNEADLRVACDTLDAWIDSTAMGRTNLPPDKVPWDALKILLSETIYGGKVDNEFDSRLLSSFVHRLFTPRSFESEFLLVANADGGDISMPDALRRDQFLTWANGLVHRQTPAWLGLPTHAEKVLLTNRGSEMVSKLLKMQLIEDDEDLPAIESDVSDEDHGGAPAWMKTLGNSADEWLKLLPEKLMLLRRTADNIKRPLYRFYEREVFAGVSILQTVQLDLTDVKMICQGEKKQTSHHRKLISELVRGMIPESWGGKYPVPRGCTVISWINDLALRIEQLITISQTIHLEGAEQLEGLPVWLGGLFNPEAYFTATRQCVAQANGWSVEELILDIVVGGGPLDNFRLTGLKLQGAAWKDGLQLSADVLSDLPVVALTWVKIDPKVNMKEGKITLPVYLNSTRDDLLFTVDMKIVKQQDKYSFYERGVAILAGPTTQAQATQGAVNVDETFQRFDYITNCSSFILAVVVEVRGVCHKINSCCKSITSLVSPISLRIRRVLRGVVTFGPLPIPNVSQADNILTSLTFSGVNEMERLIEIMNKLQDLSNTSGMDLPTLPQIVVIGEQSSGKSSVLESLVKQPILPRGEGLVTRCPIVLQLIHTPRVGSRLRDGYDSDEGSIDGQADEWCEFLHRPNDVFLDFEEARKEILAQVNRIAGSNKGIVKERITVKVFSPRVLTLTVVDLPGLVKVPIGDQPEDIEDQVRSMVESFIEDPKTIILAVCTAVQDIAASEAIKFSKNHDPEGLRTIVVLTKLDMMSQGSNCEDTLRGRTLPVKLGIVGVVNRSPKENRENKSIKNAIDDEEAFLRRYYPSLASRNGSRYLGKKLQKILMDHIRRWMPEMLKQVDEKTLSARQELSEYGEAPKSKRKILLELINDFSATVDTAINGKSRCIPKTILLGGERINHVFDNVLKNQLETVGPDDIPTKEILITVANSEGIENFSFNPEKAFRELVKDKILQLEYPVMKCAERAHTEMMKLVRICFKGLGQKLYRFPNLVSAIRHEVNAMLETFYEDVKIFLKQYVFVQASFTHTPLELFKNEMEALVKQAAISKAFMGINKNGREVFIDEGEDDEMTYSPEINEVCLTVKKLIREYFKVIQTSFKDFIPKALMFYMVHKLQDNLRTILTEKLYSESRIDHLMEEKSEVADKREDTKRRLEALDEAAKILVELRDSESGYDDWNAN</sequence>
<accession>A0A8J2LRU6</accession>
<dbReference type="PROSITE" id="PS00410">
    <property type="entry name" value="G_DYNAMIN_1"/>
    <property type="match status" value="1"/>
</dbReference>
<dbReference type="GO" id="GO:0012505">
    <property type="term" value="C:endomembrane system"/>
    <property type="evidence" value="ECO:0007669"/>
    <property type="project" value="UniProtKB-ARBA"/>
</dbReference>
<comment type="caution">
    <text evidence="19">The sequence shown here is derived from an EMBL/GenBank/DDBJ whole genome shotgun (WGS) entry which is preliminary data.</text>
</comment>
<feature type="domain" description="Dynamin-type G" evidence="18">
    <location>
        <begin position="4713"/>
        <end position="4998"/>
    </location>
</feature>
<comment type="similarity">
    <text evidence="2">Belongs to the dynein heavy chain family.</text>
</comment>
<comment type="subcellular location">
    <subcellularLocation>
        <location evidence="1">Cytoplasm</location>
        <location evidence="1">Cytoskeleton</location>
    </subcellularLocation>
</comment>
<reference evidence="19" key="1">
    <citation type="submission" date="2021-06" db="EMBL/GenBank/DDBJ databases">
        <authorList>
            <person name="Hodson N. C."/>
            <person name="Mongue J. A."/>
            <person name="Jaron S. K."/>
        </authorList>
    </citation>
    <scope>NUCLEOTIDE SEQUENCE</scope>
</reference>
<dbReference type="Pfam" id="PF12774">
    <property type="entry name" value="AAA_6"/>
    <property type="match status" value="1"/>
</dbReference>
<dbReference type="Proteomes" id="UP000708208">
    <property type="component" value="Unassembled WGS sequence"/>
</dbReference>
<evidence type="ECO:0000256" key="6">
    <source>
        <dbReference type="ARBA" id="ARBA00022701"/>
    </source>
</evidence>
<dbReference type="FunFam" id="1.20.1270.280:FF:000004">
    <property type="entry name" value="Cytoplasmic dynein heavy chain 2"/>
    <property type="match status" value="1"/>
</dbReference>
<dbReference type="Pfam" id="PF18199">
    <property type="entry name" value="Dynein_C"/>
    <property type="match status" value="1"/>
</dbReference>
<dbReference type="FunFam" id="1.10.472.130:FF:000002">
    <property type="entry name" value="Cytoplasmic dynein heavy chain 1"/>
    <property type="match status" value="1"/>
</dbReference>
<dbReference type="FunFam" id="1.20.920.20:FF:000002">
    <property type="entry name" value="Cytoplasmic dynein 1 heavy chain"/>
    <property type="match status" value="1"/>
</dbReference>
<keyword evidence="10" id="KW-0243">Dynein</keyword>
<proteinExistence type="inferred from homology"/>
<dbReference type="Pfam" id="PF12777">
    <property type="entry name" value="MT"/>
    <property type="match status" value="1"/>
</dbReference>
<comment type="subunit">
    <text evidence="3">Consists of at least two heavy chains and a number of intermediate and light chains.</text>
</comment>
<dbReference type="Pfam" id="PF12775">
    <property type="entry name" value="AAA_7"/>
    <property type="match status" value="1"/>
</dbReference>
<dbReference type="PANTHER" id="PTHR46532:SF4">
    <property type="entry name" value="AAA+ ATPASE DOMAIN-CONTAINING PROTEIN"/>
    <property type="match status" value="1"/>
</dbReference>
<evidence type="ECO:0000256" key="11">
    <source>
        <dbReference type="ARBA" id="ARBA00023054"/>
    </source>
</evidence>
<dbReference type="InterPro" id="IPR003130">
    <property type="entry name" value="GED"/>
</dbReference>
<dbReference type="CDD" id="cd00009">
    <property type="entry name" value="AAA"/>
    <property type="match status" value="2"/>
</dbReference>
<evidence type="ECO:0000259" key="18">
    <source>
        <dbReference type="PROSITE" id="PS51718"/>
    </source>
</evidence>
<dbReference type="InterPro" id="IPR024743">
    <property type="entry name" value="Dynein_HC_stalk"/>
</dbReference>
<keyword evidence="20" id="KW-1185">Reference proteome</keyword>
<dbReference type="PROSITE" id="PS51718">
    <property type="entry name" value="G_DYNAMIN_2"/>
    <property type="match status" value="1"/>
</dbReference>
<dbReference type="Pfam" id="PF12781">
    <property type="entry name" value="AAA_9"/>
    <property type="match status" value="1"/>
</dbReference>